<keyword evidence="6" id="KW-0408">Iron</keyword>
<dbReference type="GO" id="GO:0051537">
    <property type="term" value="F:2 iron, 2 sulfur cluster binding"/>
    <property type="evidence" value="ECO:0007669"/>
    <property type="project" value="UniProtKB-KW"/>
</dbReference>
<dbReference type="Gene3D" id="3.10.20.30">
    <property type="match status" value="1"/>
</dbReference>
<comment type="cofactor">
    <cofactor evidence="8">
        <name>[2Fe-2S] cluster</name>
        <dbReference type="ChEBI" id="CHEBI:190135"/>
    </cofactor>
</comment>
<dbReference type="CDD" id="cd00207">
    <property type="entry name" value="fer2"/>
    <property type="match status" value="1"/>
</dbReference>
<dbReference type="AlphaFoldDB" id="A0A128EUX5"/>
<keyword evidence="7" id="KW-0411">Iron-sulfur</keyword>
<comment type="similarity">
    <text evidence="1">Belongs to the 2Fe2S plant-type ferredoxin family.</text>
</comment>
<keyword evidence="5" id="KW-0249">Electron transport</keyword>
<dbReference type="InterPro" id="IPR012675">
    <property type="entry name" value="Beta-grasp_dom_sf"/>
</dbReference>
<keyword evidence="11" id="KW-1185">Reference proteome</keyword>
<evidence type="ECO:0000256" key="2">
    <source>
        <dbReference type="ARBA" id="ARBA00022448"/>
    </source>
</evidence>
<dbReference type="InterPro" id="IPR006058">
    <property type="entry name" value="2Fe2S_fd_BS"/>
</dbReference>
<evidence type="ECO:0000256" key="8">
    <source>
        <dbReference type="ARBA" id="ARBA00034078"/>
    </source>
</evidence>
<dbReference type="PANTHER" id="PTHR43112:SF3">
    <property type="entry name" value="FERREDOXIN-2, CHLOROPLASTIC"/>
    <property type="match status" value="1"/>
</dbReference>
<organism evidence="10 11">
    <name type="scientific">Grimontia celer</name>
    <dbReference type="NCBI Taxonomy" id="1796497"/>
    <lineage>
        <taxon>Bacteria</taxon>
        <taxon>Pseudomonadati</taxon>
        <taxon>Pseudomonadota</taxon>
        <taxon>Gammaproteobacteria</taxon>
        <taxon>Vibrionales</taxon>
        <taxon>Vibrionaceae</taxon>
        <taxon>Grimontia</taxon>
    </lineage>
</organism>
<keyword evidence="4" id="KW-0479">Metal-binding</keyword>
<proteinExistence type="inferred from homology"/>
<evidence type="ECO:0000256" key="6">
    <source>
        <dbReference type="ARBA" id="ARBA00023004"/>
    </source>
</evidence>
<dbReference type="OrthoDB" id="9806195at2"/>
<sequence>MSRIAITVNGQTLVGNTHQPLLEQLEQAGLQPEFQCRNGVCGACRCKLDKGNVAQEDAMAYLAAGEILTCRSTPSEDVSLEFDYQVSFVAKKAANL</sequence>
<evidence type="ECO:0000256" key="3">
    <source>
        <dbReference type="ARBA" id="ARBA00022714"/>
    </source>
</evidence>
<evidence type="ECO:0000256" key="1">
    <source>
        <dbReference type="ARBA" id="ARBA00007874"/>
    </source>
</evidence>
<evidence type="ECO:0000256" key="4">
    <source>
        <dbReference type="ARBA" id="ARBA00022723"/>
    </source>
</evidence>
<gene>
    <name evidence="10" type="ORF">GCE9029_00512</name>
</gene>
<evidence type="ECO:0000259" key="9">
    <source>
        <dbReference type="PROSITE" id="PS51085"/>
    </source>
</evidence>
<evidence type="ECO:0000313" key="10">
    <source>
        <dbReference type="EMBL" id="CZF77925.1"/>
    </source>
</evidence>
<keyword evidence="3" id="KW-0001">2Fe-2S</keyword>
<reference evidence="11" key="1">
    <citation type="submission" date="2016-02" db="EMBL/GenBank/DDBJ databases">
        <authorList>
            <person name="Rodrigo-Torres Lidia"/>
            <person name="Arahal R.David."/>
        </authorList>
    </citation>
    <scope>NUCLEOTIDE SEQUENCE [LARGE SCALE GENOMIC DNA]</scope>
    <source>
        <strain evidence="11">CECT 9029</strain>
    </source>
</reference>
<dbReference type="InterPro" id="IPR036010">
    <property type="entry name" value="2Fe-2S_ferredoxin-like_sf"/>
</dbReference>
<dbReference type="Proteomes" id="UP000071641">
    <property type="component" value="Unassembled WGS sequence"/>
</dbReference>
<accession>A0A128EUX5</accession>
<dbReference type="STRING" id="1796497.GCE9029_00512"/>
<dbReference type="PROSITE" id="PS51085">
    <property type="entry name" value="2FE2S_FER_2"/>
    <property type="match status" value="1"/>
</dbReference>
<dbReference type="GO" id="GO:0046872">
    <property type="term" value="F:metal ion binding"/>
    <property type="evidence" value="ECO:0007669"/>
    <property type="project" value="UniProtKB-KW"/>
</dbReference>
<dbReference type="PANTHER" id="PTHR43112">
    <property type="entry name" value="FERREDOXIN"/>
    <property type="match status" value="1"/>
</dbReference>
<dbReference type="EMBL" id="FIZX01000001">
    <property type="protein sequence ID" value="CZF77925.1"/>
    <property type="molecule type" value="Genomic_DNA"/>
</dbReference>
<dbReference type="PROSITE" id="PS00197">
    <property type="entry name" value="2FE2S_FER_1"/>
    <property type="match status" value="1"/>
</dbReference>
<evidence type="ECO:0000256" key="5">
    <source>
        <dbReference type="ARBA" id="ARBA00022982"/>
    </source>
</evidence>
<keyword evidence="2" id="KW-0813">Transport</keyword>
<protein>
    <submittedName>
        <fullName evidence="10">Ferredoxin-1</fullName>
    </submittedName>
</protein>
<feature type="domain" description="2Fe-2S ferredoxin-type" evidence="9">
    <location>
        <begin position="2"/>
        <end position="86"/>
    </location>
</feature>
<dbReference type="Pfam" id="PF00111">
    <property type="entry name" value="Fer2"/>
    <property type="match status" value="1"/>
</dbReference>
<dbReference type="RefSeq" id="WP_002539225.1">
    <property type="nucleotide sequence ID" value="NZ_FIZX01000001.1"/>
</dbReference>
<evidence type="ECO:0000313" key="11">
    <source>
        <dbReference type="Proteomes" id="UP000071641"/>
    </source>
</evidence>
<dbReference type="InterPro" id="IPR001041">
    <property type="entry name" value="2Fe-2S_ferredoxin-type"/>
</dbReference>
<name>A0A128EUX5_9GAMM</name>
<dbReference type="SUPFAM" id="SSF54292">
    <property type="entry name" value="2Fe-2S ferredoxin-like"/>
    <property type="match status" value="1"/>
</dbReference>
<evidence type="ECO:0000256" key="7">
    <source>
        <dbReference type="ARBA" id="ARBA00023014"/>
    </source>
</evidence>